<dbReference type="EMBL" id="CAXAMM010042784">
    <property type="protein sequence ID" value="CAK9106640.1"/>
    <property type="molecule type" value="Genomic_DNA"/>
</dbReference>
<evidence type="ECO:0000313" key="2">
    <source>
        <dbReference type="EMBL" id="CAK9106640.1"/>
    </source>
</evidence>
<name>A0ABP0S297_9DINO</name>
<dbReference type="Proteomes" id="UP001642464">
    <property type="component" value="Unassembled WGS sequence"/>
</dbReference>
<proteinExistence type="predicted"/>
<sequence length="239" mass="27135">QWRMALSAGHARNMPEMPSARTPLSACAACGAPLCKKSFLEATVYTLSGPQTVEHVAFRRASKSCRSIHYHNYHRCEGKKVNSLAVEASDYIFVSATTGFCASFLRYHDALQFRGYVSSKAIARVQLTGLWPDDHSHARFNQDYGQARLLSNVITEFKDMWKLHSWKDKERLLRSIEIDNPLLLVHLSEYHVWWQRIATPKSLSSSVREFARDGHEKIAKQPAPITLLYMEGILAQMGP</sequence>
<organism evidence="1 3">
    <name type="scientific">Durusdinium trenchii</name>
    <dbReference type="NCBI Taxonomy" id="1381693"/>
    <lineage>
        <taxon>Eukaryota</taxon>
        <taxon>Sar</taxon>
        <taxon>Alveolata</taxon>
        <taxon>Dinophyceae</taxon>
        <taxon>Suessiales</taxon>
        <taxon>Symbiodiniaceae</taxon>
        <taxon>Durusdinium</taxon>
    </lineage>
</organism>
<gene>
    <name evidence="1" type="ORF">SCF082_LOCUS49576</name>
    <name evidence="2" type="ORF">SCF082_LOCUS49676</name>
</gene>
<reference evidence="1 3" key="1">
    <citation type="submission" date="2024-02" db="EMBL/GenBank/DDBJ databases">
        <authorList>
            <person name="Chen Y."/>
            <person name="Shah S."/>
            <person name="Dougan E. K."/>
            <person name="Thang M."/>
            <person name="Chan C."/>
        </authorList>
    </citation>
    <scope>NUCLEOTIDE SEQUENCE [LARGE SCALE GENOMIC DNA]</scope>
</reference>
<evidence type="ECO:0000313" key="1">
    <source>
        <dbReference type="EMBL" id="CAK9106442.1"/>
    </source>
</evidence>
<evidence type="ECO:0000313" key="3">
    <source>
        <dbReference type="Proteomes" id="UP001642464"/>
    </source>
</evidence>
<comment type="caution">
    <text evidence="1">The sequence shown here is derived from an EMBL/GenBank/DDBJ whole genome shotgun (WGS) entry which is preliminary data.</text>
</comment>
<dbReference type="EMBL" id="CAXAMM010042729">
    <property type="protein sequence ID" value="CAK9106442.1"/>
    <property type="molecule type" value="Genomic_DNA"/>
</dbReference>
<keyword evidence="3" id="KW-1185">Reference proteome</keyword>
<protein>
    <submittedName>
        <fullName evidence="1">Uncharacterized protein</fullName>
    </submittedName>
</protein>
<accession>A0ABP0S297</accession>
<feature type="non-terminal residue" evidence="1">
    <location>
        <position position="1"/>
    </location>
</feature>